<evidence type="ECO:0000313" key="1">
    <source>
        <dbReference type="EMBL" id="KAG5614995.1"/>
    </source>
</evidence>
<dbReference type="AlphaFoldDB" id="A0A9J5ZSC0"/>
<name>A0A9J5ZSC0_SOLCO</name>
<sequence>MTSEKMARSRERRRVLTGSLHGSDIHGCSIFTSVAGWLENRGASGEEIVREFYASYATTLRGSISKRSKPLASGPDFHIGRGCGRHIPATRRFLYGPLRVTLGPCLASLTLRWDIVRSGAFGGITAARGVIHWLAKYILCGWRRARMGSLLRVWASGKATLTFVAKFLRSWCVARVSPTKADNQVRGDEAVMVAALVAGVEIDFAASLGEIHERALRTSRLTLSLPYFSIVRGLGVPIGIVAD</sequence>
<reference evidence="1 2" key="1">
    <citation type="submission" date="2020-09" db="EMBL/GenBank/DDBJ databases">
        <title>De no assembly of potato wild relative species, Solanum commersonii.</title>
        <authorList>
            <person name="Cho K."/>
        </authorList>
    </citation>
    <scope>NUCLEOTIDE SEQUENCE [LARGE SCALE GENOMIC DNA]</scope>
    <source>
        <strain evidence="1">LZ3.2</strain>
        <tissue evidence="1">Leaf</tissue>
    </source>
</reference>
<dbReference type="OrthoDB" id="1327928at2759"/>
<dbReference type="Proteomes" id="UP000824120">
    <property type="component" value="Chromosome 3"/>
</dbReference>
<protein>
    <submittedName>
        <fullName evidence="1">Uncharacterized protein</fullName>
    </submittedName>
</protein>
<proteinExistence type="predicted"/>
<organism evidence="1 2">
    <name type="scientific">Solanum commersonii</name>
    <name type="common">Commerson's wild potato</name>
    <name type="synonym">Commerson's nightshade</name>
    <dbReference type="NCBI Taxonomy" id="4109"/>
    <lineage>
        <taxon>Eukaryota</taxon>
        <taxon>Viridiplantae</taxon>
        <taxon>Streptophyta</taxon>
        <taxon>Embryophyta</taxon>
        <taxon>Tracheophyta</taxon>
        <taxon>Spermatophyta</taxon>
        <taxon>Magnoliopsida</taxon>
        <taxon>eudicotyledons</taxon>
        <taxon>Gunneridae</taxon>
        <taxon>Pentapetalae</taxon>
        <taxon>asterids</taxon>
        <taxon>lamiids</taxon>
        <taxon>Solanales</taxon>
        <taxon>Solanaceae</taxon>
        <taxon>Solanoideae</taxon>
        <taxon>Solaneae</taxon>
        <taxon>Solanum</taxon>
    </lineage>
</organism>
<accession>A0A9J5ZSC0</accession>
<comment type="caution">
    <text evidence="1">The sequence shown here is derived from an EMBL/GenBank/DDBJ whole genome shotgun (WGS) entry which is preliminary data.</text>
</comment>
<gene>
    <name evidence="1" type="ORF">H5410_014819</name>
</gene>
<keyword evidence="2" id="KW-1185">Reference proteome</keyword>
<evidence type="ECO:0000313" key="2">
    <source>
        <dbReference type="Proteomes" id="UP000824120"/>
    </source>
</evidence>
<dbReference type="EMBL" id="JACXVP010000003">
    <property type="protein sequence ID" value="KAG5614995.1"/>
    <property type="molecule type" value="Genomic_DNA"/>
</dbReference>